<feature type="domain" description="Ecp2 effector protein-like" evidence="3">
    <location>
        <begin position="689"/>
        <end position="808"/>
    </location>
</feature>
<feature type="transmembrane region" description="Helical" evidence="2">
    <location>
        <begin position="139"/>
        <end position="158"/>
    </location>
</feature>
<protein>
    <recommendedName>
        <fullName evidence="3">Ecp2 effector protein-like domain-containing protein</fullName>
    </recommendedName>
</protein>
<gene>
    <name evidence="4" type="ORF">Purlil1_6827</name>
</gene>
<keyword evidence="2" id="KW-0472">Membrane</keyword>
<dbReference type="InterPro" id="IPR029226">
    <property type="entry name" value="Ecp2-like"/>
</dbReference>
<keyword evidence="2" id="KW-0812">Transmembrane</keyword>
<evidence type="ECO:0000259" key="3">
    <source>
        <dbReference type="Pfam" id="PF14856"/>
    </source>
</evidence>
<evidence type="ECO:0000313" key="5">
    <source>
        <dbReference type="Proteomes" id="UP001287286"/>
    </source>
</evidence>
<accession>A0ABR0BY41</accession>
<proteinExistence type="predicted"/>
<evidence type="ECO:0000256" key="1">
    <source>
        <dbReference type="SAM" id="MobiDB-lite"/>
    </source>
</evidence>
<organism evidence="4 5">
    <name type="scientific">Purpureocillium lilacinum</name>
    <name type="common">Paecilomyces lilacinus</name>
    <dbReference type="NCBI Taxonomy" id="33203"/>
    <lineage>
        <taxon>Eukaryota</taxon>
        <taxon>Fungi</taxon>
        <taxon>Dikarya</taxon>
        <taxon>Ascomycota</taxon>
        <taxon>Pezizomycotina</taxon>
        <taxon>Sordariomycetes</taxon>
        <taxon>Hypocreomycetidae</taxon>
        <taxon>Hypocreales</taxon>
        <taxon>Ophiocordycipitaceae</taxon>
        <taxon>Purpureocillium</taxon>
    </lineage>
</organism>
<comment type="caution">
    <text evidence="4">The sequence shown here is derived from an EMBL/GenBank/DDBJ whole genome shotgun (WGS) entry which is preliminary data.</text>
</comment>
<dbReference type="Pfam" id="PF14856">
    <property type="entry name" value="Hce2"/>
    <property type="match status" value="1"/>
</dbReference>
<feature type="region of interest" description="Disordered" evidence="1">
    <location>
        <begin position="281"/>
        <end position="306"/>
    </location>
</feature>
<feature type="transmembrane region" description="Helical" evidence="2">
    <location>
        <begin position="638"/>
        <end position="662"/>
    </location>
</feature>
<feature type="region of interest" description="Disordered" evidence="1">
    <location>
        <begin position="45"/>
        <end position="68"/>
    </location>
</feature>
<dbReference type="Proteomes" id="UP001287286">
    <property type="component" value="Unassembled WGS sequence"/>
</dbReference>
<sequence>MPLSSFIGGIGASRESRVARGGMWVMAGFVRIRWAVVRSMDAARRGETGQQRQARAQAGRAHSSWGGTSGAQPCCQLNRQPGPAVFACTPAHHTHTNWERLGTPLIAVHNAERCSPVPTVGSMDQPPHTPRGSSHRGTLFVTAGVGIIIIIIIIVVVARPITNKRIISACLPLLPFCSVRDGGCPLTLPNKLLTHRAPGGGGGGGGGGGRFCSPRCPLPFPPKAPMPSTSPNTFTPHHAFLIARHQTHKAAAEERSRGEAQALLYQARTKVDFPRFANLSARHPSLPPISGADMAARRRGDSPQALGENRWAKQTRVSVVAVESSSGRLAGPLINIRRRRRQRKAPPWTVHDLRNDRQPLNCPRSGANGGQHRDTVGLAGQTRSASSPGAAAAPAAVAVHQASPPLGTEVECAVVQKPGLPRALLMRRESVQKREAVVSSLRFSQRLAEATVPRFPSLDDDTALVSRLIHSSTSSAVQEPHRTADSLTTTTTDKGARHRLLLQARGTERSQLANRRPPSPRLRNHESKFPSDTRTTCASPTERPSFHHSFPLSAPFRHPRHLGPLRFPPVLVVVVDTRLRRSPLWYGFCTLISLSNRCIASLALVSPTPRAYCHLQTIFTRLSLSLSFSPTNKKRRKVVVVVAVNMFASALGLLVLAVSWALPMAALGSPIANTTGLSWTPAADHQTTCERPATFAADPSLEPANWRECAALYSSWATENGTFRLLPERQQAEKKLSGRDGDGVGSEYDADSFLVLLRETDCVLAVRPMDPAKAPFTVGDRDVNMLLEESLKNYSHGTELAVSGVVKCADAGGEKAGLMWQLAKTAK</sequence>
<name>A0ABR0BY41_PURLI</name>
<evidence type="ECO:0000313" key="4">
    <source>
        <dbReference type="EMBL" id="KAK4088974.1"/>
    </source>
</evidence>
<reference evidence="4 5" key="1">
    <citation type="journal article" date="2024" name="Microbiol. Resour. Announc.">
        <title>Genome annotations for the ascomycete fungi Trichoderma harzianum, Trichoderma aggressivum, and Purpureocillium lilacinum.</title>
        <authorList>
            <person name="Beijen E.P.W."/>
            <person name="Ohm R.A."/>
        </authorList>
    </citation>
    <scope>NUCLEOTIDE SEQUENCE [LARGE SCALE GENOMIC DNA]</scope>
    <source>
        <strain evidence="4 5">CBS 150709</strain>
    </source>
</reference>
<keyword evidence="2" id="KW-1133">Transmembrane helix</keyword>
<keyword evidence="5" id="KW-1185">Reference proteome</keyword>
<feature type="compositionally biased region" description="Low complexity" evidence="1">
    <location>
        <begin position="48"/>
        <end position="61"/>
    </location>
</feature>
<dbReference type="EMBL" id="JAWRVI010000022">
    <property type="protein sequence ID" value="KAK4088974.1"/>
    <property type="molecule type" value="Genomic_DNA"/>
</dbReference>
<feature type="region of interest" description="Disordered" evidence="1">
    <location>
        <begin position="341"/>
        <end position="373"/>
    </location>
</feature>
<feature type="region of interest" description="Disordered" evidence="1">
    <location>
        <begin position="473"/>
        <end position="544"/>
    </location>
</feature>
<evidence type="ECO:0000256" key="2">
    <source>
        <dbReference type="SAM" id="Phobius"/>
    </source>
</evidence>